<sequence>MTFDWGYAWEILPAILRGAVVTIKLGLAIYAVALVGGLILAVVRLALTPALAHAVDQFTSFIRTTPPLIQLYVPFFILPQYGIVLSAEVTGVAVLGLHLATFTSEVYRAGIEAVPRTQWEAAIAIGLDPRRTWMRIILPQAARKVVPPLGNYLIGTIKSVPYLAVISVQDMLGTALNEASLSFRYYEPIALVGALYLVMSLIAAELVRFVERRYAAV</sequence>
<comment type="subcellular location">
    <subcellularLocation>
        <location evidence="1">Cell inner membrane</location>
        <topology evidence="1">Multi-pass membrane protein</topology>
    </subcellularLocation>
    <subcellularLocation>
        <location evidence="9">Cell membrane</location>
        <topology evidence="9">Multi-pass membrane protein</topology>
    </subcellularLocation>
</comment>
<feature type="transmembrane region" description="Helical" evidence="9">
    <location>
        <begin position="189"/>
        <end position="210"/>
    </location>
</feature>
<dbReference type="InterPro" id="IPR014341">
    <property type="entry name" value="Ectoine_EhuD"/>
</dbReference>
<evidence type="ECO:0000256" key="2">
    <source>
        <dbReference type="ARBA" id="ARBA00010072"/>
    </source>
</evidence>
<evidence type="ECO:0000256" key="8">
    <source>
        <dbReference type="ARBA" id="ARBA00023136"/>
    </source>
</evidence>
<keyword evidence="4" id="KW-1003">Cell membrane</keyword>
<evidence type="ECO:0000256" key="9">
    <source>
        <dbReference type="RuleBase" id="RU363032"/>
    </source>
</evidence>
<keyword evidence="3 9" id="KW-0813">Transport</keyword>
<dbReference type="PANTHER" id="PTHR30614">
    <property type="entry name" value="MEMBRANE COMPONENT OF AMINO ACID ABC TRANSPORTER"/>
    <property type="match status" value="1"/>
</dbReference>
<evidence type="ECO:0000256" key="4">
    <source>
        <dbReference type="ARBA" id="ARBA00022475"/>
    </source>
</evidence>
<dbReference type="PROSITE" id="PS50928">
    <property type="entry name" value="ABC_TM1"/>
    <property type="match status" value="1"/>
</dbReference>
<protein>
    <submittedName>
        <fullName evidence="11">Ectoine/hydroxyectoine ABC transporter permease subunit EhuD</fullName>
    </submittedName>
</protein>
<dbReference type="CDD" id="cd06261">
    <property type="entry name" value="TM_PBP2"/>
    <property type="match status" value="1"/>
</dbReference>
<evidence type="ECO:0000256" key="6">
    <source>
        <dbReference type="ARBA" id="ARBA00022970"/>
    </source>
</evidence>
<organism evidence="11 12">
    <name type="scientific">Bradyrhizobium xenonodulans</name>
    <dbReference type="NCBI Taxonomy" id="2736875"/>
    <lineage>
        <taxon>Bacteria</taxon>
        <taxon>Pseudomonadati</taxon>
        <taxon>Pseudomonadota</taxon>
        <taxon>Alphaproteobacteria</taxon>
        <taxon>Hyphomicrobiales</taxon>
        <taxon>Nitrobacteraceae</taxon>
        <taxon>Bradyrhizobium</taxon>
    </lineage>
</organism>
<dbReference type="SUPFAM" id="SSF161098">
    <property type="entry name" value="MetI-like"/>
    <property type="match status" value="1"/>
</dbReference>
<evidence type="ECO:0000313" key="11">
    <source>
        <dbReference type="EMBL" id="WBL77866.1"/>
    </source>
</evidence>
<dbReference type="Pfam" id="PF00528">
    <property type="entry name" value="BPD_transp_1"/>
    <property type="match status" value="1"/>
</dbReference>
<gene>
    <name evidence="11" type="primary">ehuD</name>
    <name evidence="11" type="ORF">I3J27_33580</name>
</gene>
<keyword evidence="7 9" id="KW-1133">Transmembrane helix</keyword>
<keyword evidence="8 9" id="KW-0472">Membrane</keyword>
<keyword evidence="5 9" id="KW-0812">Transmembrane</keyword>
<dbReference type="EMBL" id="CP089391">
    <property type="protein sequence ID" value="WBL77866.1"/>
    <property type="molecule type" value="Genomic_DNA"/>
</dbReference>
<comment type="similarity">
    <text evidence="2">Belongs to the binding-protein-dependent transport system permease family. HisMQ subfamily.</text>
</comment>
<dbReference type="InterPro" id="IPR043429">
    <property type="entry name" value="ArtM/GltK/GlnP/TcyL/YhdX-like"/>
</dbReference>
<evidence type="ECO:0000256" key="7">
    <source>
        <dbReference type="ARBA" id="ARBA00022989"/>
    </source>
</evidence>
<dbReference type="InterPro" id="IPR010065">
    <property type="entry name" value="AA_ABC_transptr_permease_3TM"/>
</dbReference>
<feature type="domain" description="ABC transmembrane type-1" evidence="10">
    <location>
        <begin position="19"/>
        <end position="207"/>
    </location>
</feature>
<dbReference type="NCBIfam" id="TIGR03003">
    <property type="entry name" value="ectoine_ehuD"/>
    <property type="match status" value="1"/>
</dbReference>
<dbReference type="Proteomes" id="UP001179614">
    <property type="component" value="Chromosome"/>
</dbReference>
<accession>A0ABY7MIU2</accession>
<evidence type="ECO:0000259" key="10">
    <source>
        <dbReference type="PROSITE" id="PS50928"/>
    </source>
</evidence>
<dbReference type="InterPro" id="IPR000515">
    <property type="entry name" value="MetI-like"/>
</dbReference>
<dbReference type="RefSeq" id="WP_270163157.1">
    <property type="nucleotide sequence ID" value="NZ_CP089391.1"/>
</dbReference>
<keyword evidence="6" id="KW-0029">Amino-acid transport</keyword>
<evidence type="ECO:0000256" key="1">
    <source>
        <dbReference type="ARBA" id="ARBA00004429"/>
    </source>
</evidence>
<dbReference type="NCBIfam" id="TIGR01726">
    <property type="entry name" value="HEQRo_perm_3TM"/>
    <property type="match status" value="1"/>
</dbReference>
<feature type="transmembrane region" description="Helical" evidence="9">
    <location>
        <begin position="27"/>
        <end position="47"/>
    </location>
</feature>
<keyword evidence="12" id="KW-1185">Reference proteome</keyword>
<reference evidence="11" key="1">
    <citation type="submission" date="2021-12" db="EMBL/GenBank/DDBJ databases">
        <title>Bradyrhizobium xenonodulans sp. nov.</title>
        <authorList>
            <person name="Claassens R."/>
            <person name="Venter S.N."/>
            <person name="Beukes C.W."/>
            <person name="Stepkowski T."/>
            <person name="Steenkamp E.T."/>
        </authorList>
    </citation>
    <scope>NUCLEOTIDE SEQUENCE</scope>
    <source>
        <strain evidence="11">14AB</strain>
    </source>
</reference>
<name>A0ABY7MIU2_9BRAD</name>
<evidence type="ECO:0000313" key="12">
    <source>
        <dbReference type="Proteomes" id="UP001179614"/>
    </source>
</evidence>
<dbReference type="InterPro" id="IPR035906">
    <property type="entry name" value="MetI-like_sf"/>
</dbReference>
<evidence type="ECO:0000256" key="5">
    <source>
        <dbReference type="ARBA" id="ARBA00022692"/>
    </source>
</evidence>
<dbReference type="Gene3D" id="1.10.3720.10">
    <property type="entry name" value="MetI-like"/>
    <property type="match status" value="1"/>
</dbReference>
<proteinExistence type="inferred from homology"/>
<dbReference type="PANTHER" id="PTHR30614:SF0">
    <property type="entry name" value="L-CYSTINE TRANSPORT SYSTEM PERMEASE PROTEIN TCYL"/>
    <property type="match status" value="1"/>
</dbReference>
<evidence type="ECO:0000256" key="3">
    <source>
        <dbReference type="ARBA" id="ARBA00022448"/>
    </source>
</evidence>